<accession>A0ABQ2KDI0</accession>
<sequence length="159" mass="15824">MKRTTATALVAAALIGGGAVWMLEASLVMSGRVAIVPPLTLGPALAVLAGALLLIAWPVRQAARGKRRIDDRHATGVLGLAKASALVGALLLGAALGALAFFASRAVVAGDAVLALALVAGGSLLQLVAGLVAEHWCVLPPDDEDDARARGAEPTPSAG</sequence>
<evidence type="ECO:0000313" key="2">
    <source>
        <dbReference type="EMBL" id="GGN78491.1"/>
    </source>
</evidence>
<feature type="transmembrane region" description="Helical" evidence="1">
    <location>
        <begin position="41"/>
        <end position="59"/>
    </location>
</feature>
<reference evidence="3" key="1">
    <citation type="journal article" date="2019" name="Int. J. Syst. Evol. Microbiol.">
        <title>The Global Catalogue of Microorganisms (GCM) 10K type strain sequencing project: providing services to taxonomists for standard genome sequencing and annotation.</title>
        <authorList>
            <consortium name="The Broad Institute Genomics Platform"/>
            <consortium name="The Broad Institute Genome Sequencing Center for Infectious Disease"/>
            <person name="Wu L."/>
            <person name="Ma J."/>
        </authorList>
    </citation>
    <scope>NUCLEOTIDE SEQUENCE [LARGE SCALE GENOMIC DNA]</scope>
    <source>
        <strain evidence="3">CGMCC 1.6960</strain>
    </source>
</reference>
<comment type="caution">
    <text evidence="2">The sequence shown here is derived from an EMBL/GenBank/DDBJ whole genome shotgun (WGS) entry which is preliminary data.</text>
</comment>
<keyword evidence="1" id="KW-0812">Transmembrane</keyword>
<dbReference type="Pfam" id="PF11377">
    <property type="entry name" value="DUF3180"/>
    <property type="match status" value="1"/>
</dbReference>
<organism evidence="2 3">
    <name type="scientific">Agrococcus terreus</name>
    <dbReference type="NCBI Taxonomy" id="574649"/>
    <lineage>
        <taxon>Bacteria</taxon>
        <taxon>Bacillati</taxon>
        <taxon>Actinomycetota</taxon>
        <taxon>Actinomycetes</taxon>
        <taxon>Micrococcales</taxon>
        <taxon>Microbacteriaceae</taxon>
        <taxon>Agrococcus</taxon>
    </lineage>
</organism>
<name>A0ABQ2KDI0_9MICO</name>
<gene>
    <name evidence="2" type="ORF">GCM10010968_04330</name>
</gene>
<dbReference type="RefSeq" id="WP_188715567.1">
    <property type="nucleotide sequence ID" value="NZ_BAABBD010000001.1"/>
</dbReference>
<proteinExistence type="predicted"/>
<dbReference type="InterPro" id="IPR021517">
    <property type="entry name" value="DUF3180"/>
</dbReference>
<evidence type="ECO:0000313" key="3">
    <source>
        <dbReference type="Proteomes" id="UP000626982"/>
    </source>
</evidence>
<evidence type="ECO:0000256" key="1">
    <source>
        <dbReference type="SAM" id="Phobius"/>
    </source>
</evidence>
<evidence type="ECO:0008006" key="4">
    <source>
        <dbReference type="Google" id="ProtNLM"/>
    </source>
</evidence>
<keyword evidence="1" id="KW-0472">Membrane</keyword>
<keyword evidence="1" id="KW-1133">Transmembrane helix</keyword>
<keyword evidence="3" id="KW-1185">Reference proteome</keyword>
<feature type="transmembrane region" description="Helical" evidence="1">
    <location>
        <begin position="80"/>
        <end position="102"/>
    </location>
</feature>
<protein>
    <recommendedName>
        <fullName evidence="4">DUF3180 domain-containing protein</fullName>
    </recommendedName>
</protein>
<dbReference type="Proteomes" id="UP000626982">
    <property type="component" value="Unassembled WGS sequence"/>
</dbReference>
<feature type="transmembrane region" description="Helical" evidence="1">
    <location>
        <begin position="114"/>
        <end position="133"/>
    </location>
</feature>
<dbReference type="EMBL" id="BMLM01000001">
    <property type="protein sequence ID" value="GGN78491.1"/>
    <property type="molecule type" value="Genomic_DNA"/>
</dbReference>